<dbReference type="AlphaFoldDB" id="A0AAW7XF87"/>
<sequence>VKEIVNIFGLKDNPSAMRNIRLSVSNVSLKKDYIEALSKLKTQIDKSFKEEKNQASTSSVANSFKGNTNSSLDTKQNNATDLGDRNSHTT</sequence>
<accession>A0AAW7XF87</accession>
<protein>
    <submittedName>
        <fullName evidence="2">Uncharacterized protein</fullName>
    </submittedName>
</protein>
<feature type="region of interest" description="Disordered" evidence="1">
    <location>
        <begin position="48"/>
        <end position="90"/>
    </location>
</feature>
<proteinExistence type="predicted"/>
<feature type="non-terminal residue" evidence="2">
    <location>
        <position position="1"/>
    </location>
</feature>
<comment type="caution">
    <text evidence="2">The sequence shown here is derived from an EMBL/GenBank/DDBJ whole genome shotgun (WGS) entry which is preliminary data.</text>
</comment>
<evidence type="ECO:0000313" key="2">
    <source>
        <dbReference type="EMBL" id="MDO6425082.1"/>
    </source>
</evidence>
<gene>
    <name evidence="2" type="ORF">Q4521_21560</name>
</gene>
<dbReference type="Proteomes" id="UP001169760">
    <property type="component" value="Unassembled WGS sequence"/>
</dbReference>
<feature type="compositionally biased region" description="Polar residues" evidence="1">
    <location>
        <begin position="54"/>
        <end position="80"/>
    </location>
</feature>
<feature type="non-terminal residue" evidence="2">
    <location>
        <position position="90"/>
    </location>
</feature>
<evidence type="ECO:0000313" key="3">
    <source>
        <dbReference type="Proteomes" id="UP001169760"/>
    </source>
</evidence>
<evidence type="ECO:0000256" key="1">
    <source>
        <dbReference type="SAM" id="MobiDB-lite"/>
    </source>
</evidence>
<organism evidence="2 3">
    <name type="scientific">Saccharophagus degradans</name>
    <dbReference type="NCBI Taxonomy" id="86304"/>
    <lineage>
        <taxon>Bacteria</taxon>
        <taxon>Pseudomonadati</taxon>
        <taxon>Pseudomonadota</taxon>
        <taxon>Gammaproteobacteria</taxon>
        <taxon>Cellvibrionales</taxon>
        <taxon>Cellvibrionaceae</taxon>
        <taxon>Saccharophagus</taxon>
    </lineage>
</organism>
<name>A0AAW7XF87_9GAMM</name>
<reference evidence="2" key="1">
    <citation type="submission" date="2023-07" db="EMBL/GenBank/DDBJ databases">
        <title>Genome content predicts the carbon catabolic preferences of heterotrophic bacteria.</title>
        <authorList>
            <person name="Gralka M."/>
        </authorList>
    </citation>
    <scope>NUCLEOTIDE SEQUENCE</scope>
    <source>
        <strain evidence="2">I3M17_2</strain>
    </source>
</reference>
<dbReference type="RefSeq" id="WP_303494468.1">
    <property type="nucleotide sequence ID" value="NZ_JAUOPB010000236.1"/>
</dbReference>
<dbReference type="EMBL" id="JAUOPB010000236">
    <property type="protein sequence ID" value="MDO6425082.1"/>
    <property type="molecule type" value="Genomic_DNA"/>
</dbReference>